<dbReference type="RefSeq" id="WP_008701669.1">
    <property type="nucleotide sequence ID" value="NZ_ANOG01000693.1"/>
</dbReference>
<protein>
    <submittedName>
        <fullName evidence="9">N-acetylgalactosamine-6-sulfate sulfatase (GALNS)</fullName>
    </submittedName>
</protein>
<evidence type="ECO:0000256" key="2">
    <source>
        <dbReference type="ARBA" id="ARBA00008779"/>
    </source>
</evidence>
<dbReference type="GO" id="GO:0046872">
    <property type="term" value="F:metal ion binding"/>
    <property type="evidence" value="ECO:0007669"/>
    <property type="project" value="UniProtKB-KW"/>
</dbReference>
<dbReference type="SUPFAM" id="SSF53649">
    <property type="entry name" value="Alkaline phosphatase-like"/>
    <property type="match status" value="1"/>
</dbReference>
<dbReference type="Pfam" id="PF00884">
    <property type="entry name" value="Sulfatase"/>
    <property type="match status" value="1"/>
</dbReference>
<name>M5RS60_9BACT</name>
<evidence type="ECO:0000313" key="10">
    <source>
        <dbReference type="Proteomes" id="UP000011991"/>
    </source>
</evidence>
<reference evidence="9 10" key="1">
    <citation type="journal article" date="2013" name="Mar. Genomics">
        <title>Expression of sulfatases in Rhodopirellula baltica and the diversity of sulfatases in the genus Rhodopirellula.</title>
        <authorList>
            <person name="Wegner C.E."/>
            <person name="Richter-Heitmann T."/>
            <person name="Klindworth A."/>
            <person name="Klockow C."/>
            <person name="Richter M."/>
            <person name="Achstetter T."/>
            <person name="Glockner F.O."/>
            <person name="Harder J."/>
        </authorList>
    </citation>
    <scope>NUCLEOTIDE SEQUENCE [LARGE SCALE GENOMIC DNA]</scope>
    <source>
        <strain evidence="9 10">SM1</strain>
    </source>
</reference>
<evidence type="ECO:0000256" key="7">
    <source>
        <dbReference type="SAM" id="MobiDB-lite"/>
    </source>
</evidence>
<keyword evidence="10" id="KW-1185">Reference proteome</keyword>
<evidence type="ECO:0000313" key="9">
    <source>
        <dbReference type="EMBL" id="EMI18217.1"/>
    </source>
</evidence>
<keyword evidence="3" id="KW-0479">Metal-binding</keyword>
<dbReference type="Gene3D" id="3.40.720.10">
    <property type="entry name" value="Alkaline Phosphatase, subunit A"/>
    <property type="match status" value="1"/>
</dbReference>
<dbReference type="InterPro" id="IPR000917">
    <property type="entry name" value="Sulfatase_N"/>
</dbReference>
<evidence type="ECO:0000256" key="6">
    <source>
        <dbReference type="ARBA" id="ARBA00022837"/>
    </source>
</evidence>
<dbReference type="PATRIC" id="fig|1265738.3.peg.4878"/>
<dbReference type="PROSITE" id="PS00149">
    <property type="entry name" value="SULFATASE_2"/>
    <property type="match status" value="1"/>
</dbReference>
<evidence type="ECO:0000256" key="1">
    <source>
        <dbReference type="ARBA" id="ARBA00001913"/>
    </source>
</evidence>
<organism evidence="9 10">
    <name type="scientific">Rhodopirellula maiorica SM1</name>
    <dbReference type="NCBI Taxonomy" id="1265738"/>
    <lineage>
        <taxon>Bacteria</taxon>
        <taxon>Pseudomonadati</taxon>
        <taxon>Planctomycetota</taxon>
        <taxon>Planctomycetia</taxon>
        <taxon>Pirellulales</taxon>
        <taxon>Pirellulaceae</taxon>
        <taxon>Novipirellula</taxon>
    </lineage>
</organism>
<keyword evidence="4" id="KW-0732">Signal</keyword>
<dbReference type="PANTHER" id="PTHR42693">
    <property type="entry name" value="ARYLSULFATASE FAMILY MEMBER"/>
    <property type="match status" value="1"/>
</dbReference>
<feature type="compositionally biased region" description="Basic and acidic residues" evidence="7">
    <location>
        <begin position="141"/>
        <end position="157"/>
    </location>
</feature>
<dbReference type="Gene3D" id="3.30.1120.10">
    <property type="match status" value="1"/>
</dbReference>
<dbReference type="InterPro" id="IPR050738">
    <property type="entry name" value="Sulfatase"/>
</dbReference>
<sequence length="502" mass="56559">MLIAAEKPNIVLLFIDDWAWNGSPVAMDDSLANSRMPVLQMPNIERLAREGMKFRSAYASPQCSPSRVCVQTGQSSPRNGFTVYMNARGQEYYDESNQYAGFPVVSCVSDMTIDADAVTIPEALKPLGYVSAHIGKWHMRGDPGDEGYAEHDGDTDNKPGNTLPDDAKQRLPEDLTDPKLMFSVTEKALGFLTEQAKAGQPFYLQISHYAMHEGRECLPATRKKFVRHPLVQAYYRKIGKTAETIKRKEDPAIWLGMADDLDGRIGAVLDRIRELGIENNTFVVLVSDNGYRHKELQLTKGLKQPHHGAKWWVWQGGIRVPMIVRGPGIAAGSTFTGNVVNYDFLPTFVDWAGGDSRQLEGIDGVSLAKYVAGEKPDDVFLNRNLYFHYPHYRSSMPHSAVVSGQRKLLHFYDQPDVPMLFDLSVDMGEVHNIAEQEPETHRRLFIDMMTYFEKVGARIPKVNPDFDASAYQQDKDYPRRKLWGAFTDSRPLEDDESTSKSN</sequence>
<comment type="caution">
    <text evidence="9">The sequence shown here is derived from an EMBL/GenBank/DDBJ whole genome shotgun (WGS) entry which is preliminary data.</text>
</comment>
<keyword evidence="5" id="KW-0378">Hydrolase</keyword>
<evidence type="ECO:0000256" key="3">
    <source>
        <dbReference type="ARBA" id="ARBA00022723"/>
    </source>
</evidence>
<dbReference type="InterPro" id="IPR017850">
    <property type="entry name" value="Alkaline_phosphatase_core_sf"/>
</dbReference>
<dbReference type="GO" id="GO:0004065">
    <property type="term" value="F:arylsulfatase activity"/>
    <property type="evidence" value="ECO:0007669"/>
    <property type="project" value="TreeGrafter"/>
</dbReference>
<dbReference type="Proteomes" id="UP000011991">
    <property type="component" value="Unassembled WGS sequence"/>
</dbReference>
<evidence type="ECO:0000256" key="4">
    <source>
        <dbReference type="ARBA" id="ARBA00022729"/>
    </source>
</evidence>
<accession>M5RS60</accession>
<dbReference type="InterPro" id="IPR024607">
    <property type="entry name" value="Sulfatase_CS"/>
</dbReference>
<proteinExistence type="inferred from homology"/>
<keyword evidence="6" id="KW-0106">Calcium</keyword>
<comment type="similarity">
    <text evidence="2">Belongs to the sulfatase family.</text>
</comment>
<dbReference type="AlphaFoldDB" id="M5RS60"/>
<evidence type="ECO:0000259" key="8">
    <source>
        <dbReference type="Pfam" id="PF00884"/>
    </source>
</evidence>
<evidence type="ECO:0000256" key="5">
    <source>
        <dbReference type="ARBA" id="ARBA00022801"/>
    </source>
</evidence>
<feature type="domain" description="Sulfatase N-terminal" evidence="8">
    <location>
        <begin position="8"/>
        <end position="353"/>
    </location>
</feature>
<feature type="region of interest" description="Disordered" evidence="7">
    <location>
        <begin position="141"/>
        <end position="171"/>
    </location>
</feature>
<gene>
    <name evidence="9" type="ORF">RMSM_04856</name>
</gene>
<dbReference type="EMBL" id="ANOG01000693">
    <property type="protein sequence ID" value="EMI18217.1"/>
    <property type="molecule type" value="Genomic_DNA"/>
</dbReference>
<dbReference type="PANTHER" id="PTHR42693:SF42">
    <property type="entry name" value="ARYLSULFATASE G"/>
    <property type="match status" value="1"/>
</dbReference>
<comment type="cofactor">
    <cofactor evidence="1">
        <name>Ca(2+)</name>
        <dbReference type="ChEBI" id="CHEBI:29108"/>
    </cofactor>
</comment>